<dbReference type="AlphaFoldDB" id="A0A1M6WE09"/>
<evidence type="ECO:0000313" key="2">
    <source>
        <dbReference type="Proteomes" id="UP000184301"/>
    </source>
</evidence>
<proteinExistence type="predicted"/>
<dbReference type="InterPro" id="IPR027417">
    <property type="entry name" value="P-loop_NTPase"/>
</dbReference>
<dbReference type="GO" id="GO:0005829">
    <property type="term" value="C:cytosol"/>
    <property type="evidence" value="ECO:0007669"/>
    <property type="project" value="TreeGrafter"/>
</dbReference>
<name>A0A1M6WE09_9FIRM</name>
<accession>A0A1M6WE09</accession>
<dbReference type="EMBL" id="FQZY01000109">
    <property type="protein sequence ID" value="SHK92012.1"/>
    <property type="molecule type" value="Genomic_DNA"/>
</dbReference>
<dbReference type="STRING" id="1121950.SAMN02745243_03997"/>
<dbReference type="PANTHER" id="PTHR47396:SF1">
    <property type="entry name" value="ATP-DEPENDENT HELICASE IRC3-RELATED"/>
    <property type="match status" value="1"/>
</dbReference>
<evidence type="ECO:0000313" key="1">
    <source>
        <dbReference type="EMBL" id="SHK92012.1"/>
    </source>
</evidence>
<keyword evidence="2" id="KW-1185">Reference proteome</keyword>
<protein>
    <submittedName>
        <fullName evidence="1">Type III restriction enzyme</fullName>
    </submittedName>
</protein>
<dbReference type="Gene3D" id="3.40.50.300">
    <property type="entry name" value="P-loop containing nucleotide triphosphate hydrolases"/>
    <property type="match status" value="1"/>
</dbReference>
<dbReference type="InterPro" id="IPR050742">
    <property type="entry name" value="Helicase_Restrict-Modif_Enz"/>
</dbReference>
<gene>
    <name evidence="1" type="ORF">SAMN02745243_03997</name>
</gene>
<sequence length="506" mass="58609">MINHVGLDENDAAEKVLVVTSAAKHKINLPKLGTVDSKENSAEWIFSVSMLTEGWDVKNVFQIVPWEDRAFNSKLLIAQVLGRGLRIPEELRVQPKVRVYNHASWSKKIQSLVDEILEMELTLTSKNVDIPEREKYNFSLYSIDYTREERVSDKKEGAQQEVFDLTKGMKLVSQLEEEEQETEYEDIKGNISLKKTIVKKETVSIDEVVRKISESFKGRALEAKLVFTNGEYENEKLPPISEIKSFIRSSMDECGINGDLLTQENANKIYGKFTGLLRRKPSTPVFNKKVNDLIEIETSAMRSQTERYSVIKQYLTLFMSSAYKKEMDEDEQIVFEKIKDEVKGRQVQEINRYCYKTPVNMVFATLEPERKFISMLTSDELSPHIDAWVKARDTGFYTIDYQKNKGSKFKGFNPDFFVKVGDAVLVIEIKADGDISEENKAKYKAAKRHFELLNLELQNKGIKQRYYFDFLSPVDYKTYMKYVIDGRIFSSNYRSSIEDALEKYEN</sequence>
<dbReference type="Proteomes" id="UP000184301">
    <property type="component" value="Unassembled WGS sequence"/>
</dbReference>
<dbReference type="PANTHER" id="PTHR47396">
    <property type="entry name" value="TYPE I RESTRICTION ENZYME ECOKI R PROTEIN"/>
    <property type="match status" value="1"/>
</dbReference>
<organism evidence="1 2">
    <name type="scientific">Hespellia stercorisuis DSM 15480</name>
    <dbReference type="NCBI Taxonomy" id="1121950"/>
    <lineage>
        <taxon>Bacteria</taxon>
        <taxon>Bacillati</taxon>
        <taxon>Bacillota</taxon>
        <taxon>Clostridia</taxon>
        <taxon>Lachnospirales</taxon>
        <taxon>Lachnospiraceae</taxon>
        <taxon>Hespellia</taxon>
    </lineage>
</organism>
<reference evidence="1 2" key="1">
    <citation type="submission" date="2016-11" db="EMBL/GenBank/DDBJ databases">
        <authorList>
            <person name="Jaros S."/>
            <person name="Januszkiewicz K."/>
            <person name="Wedrychowicz H."/>
        </authorList>
    </citation>
    <scope>NUCLEOTIDE SEQUENCE [LARGE SCALE GENOMIC DNA]</scope>
    <source>
        <strain evidence="1 2">DSM 15480</strain>
    </source>
</reference>